<name>A0ABT7AB42_9ACTN</name>
<dbReference type="Proteomes" id="UP001214441">
    <property type="component" value="Unassembled WGS sequence"/>
</dbReference>
<dbReference type="RefSeq" id="WP_274046932.1">
    <property type="nucleotide sequence ID" value="NZ_JANCPR020000097.1"/>
</dbReference>
<reference evidence="1 2" key="1">
    <citation type="submission" date="2023-05" db="EMBL/GenBank/DDBJ databases">
        <title>Streptantibioticus silvisoli sp. nov., acidotolerant actinomycetes 1 from pine litter.</title>
        <authorList>
            <person name="Swiecimska M."/>
            <person name="Golinska P."/>
            <person name="Sangal V."/>
            <person name="Wachnowicz B."/>
            <person name="Goodfellow M."/>
        </authorList>
    </citation>
    <scope>NUCLEOTIDE SEQUENCE [LARGE SCALE GENOMIC DNA]</scope>
    <source>
        <strain evidence="1 2">DSM 42109</strain>
    </source>
</reference>
<proteinExistence type="predicted"/>
<dbReference type="EMBL" id="JANCPR020000097">
    <property type="protein sequence ID" value="MDJ1138531.1"/>
    <property type="molecule type" value="Genomic_DNA"/>
</dbReference>
<protein>
    <submittedName>
        <fullName evidence="1">Uncharacterized protein</fullName>
    </submittedName>
</protein>
<sequence length="50" mass="5544">MPSHPSADEMRDYLAETAKLAADIPADSPEHERLHQNMNDVIDQIGREGA</sequence>
<keyword evidence="2" id="KW-1185">Reference proteome</keyword>
<evidence type="ECO:0000313" key="2">
    <source>
        <dbReference type="Proteomes" id="UP001214441"/>
    </source>
</evidence>
<evidence type="ECO:0000313" key="1">
    <source>
        <dbReference type="EMBL" id="MDJ1138531.1"/>
    </source>
</evidence>
<accession>A0ABT7AB42</accession>
<comment type="caution">
    <text evidence="1">The sequence shown here is derived from an EMBL/GenBank/DDBJ whole genome shotgun (WGS) entry which is preliminary data.</text>
</comment>
<organism evidence="1 2">
    <name type="scientific">Streptomyces iconiensis</name>
    <dbReference type="NCBI Taxonomy" id="1384038"/>
    <lineage>
        <taxon>Bacteria</taxon>
        <taxon>Bacillati</taxon>
        <taxon>Actinomycetota</taxon>
        <taxon>Actinomycetes</taxon>
        <taxon>Kitasatosporales</taxon>
        <taxon>Streptomycetaceae</taxon>
        <taxon>Streptomyces</taxon>
    </lineage>
</organism>
<gene>
    <name evidence="1" type="ORF">NMN56_042565</name>
</gene>